<feature type="domain" description="Cupin type-2" evidence="1">
    <location>
        <begin position="38"/>
        <end position="97"/>
    </location>
</feature>
<sequence length="111" mass="12364">MKESKEFILQKDIITETVGEGVTRQILGYNDELMLVKVSFEKGSIGNMHSHPHVQSSYIESGRFEVTIDGKKQELVQGDGFYVPSGAIHGLICMEKGAVLDAFSPMRKDFI</sequence>
<proteinExistence type="predicted"/>
<evidence type="ECO:0000259" key="1">
    <source>
        <dbReference type="Pfam" id="PF07883"/>
    </source>
</evidence>
<reference evidence="2" key="1">
    <citation type="submission" date="2016-04" db="EMBL/GenBank/DDBJ databases">
        <authorList>
            <person name="Evans L.H."/>
            <person name="Alamgir A."/>
            <person name="Owens N."/>
            <person name="Weber N.D."/>
            <person name="Virtaneva K."/>
            <person name="Barbian K."/>
            <person name="Babar A."/>
            <person name="Rosenke K."/>
        </authorList>
    </citation>
    <scope>NUCLEOTIDE SEQUENCE</scope>
    <source>
        <strain evidence="2">86-1</strain>
    </source>
</reference>
<dbReference type="RefSeq" id="WP_296939313.1">
    <property type="nucleotide sequence ID" value="NZ_LT599032.1"/>
</dbReference>
<organism evidence="2">
    <name type="scientific">uncultured Dysgonomonas sp</name>
    <dbReference type="NCBI Taxonomy" id="206096"/>
    <lineage>
        <taxon>Bacteria</taxon>
        <taxon>Pseudomonadati</taxon>
        <taxon>Bacteroidota</taxon>
        <taxon>Bacteroidia</taxon>
        <taxon>Bacteroidales</taxon>
        <taxon>Dysgonomonadaceae</taxon>
        <taxon>Dysgonomonas</taxon>
        <taxon>environmental samples</taxon>
    </lineage>
</organism>
<dbReference type="PIRSF" id="PIRSF029883">
    <property type="entry name" value="KdgF"/>
    <property type="match status" value="1"/>
</dbReference>
<dbReference type="InterPro" id="IPR025499">
    <property type="entry name" value="KdgF"/>
</dbReference>
<dbReference type="InterPro" id="IPR013096">
    <property type="entry name" value="Cupin_2"/>
</dbReference>
<name>A0A212J7N1_9BACT</name>
<dbReference type="SUPFAM" id="SSF51182">
    <property type="entry name" value="RmlC-like cupins"/>
    <property type="match status" value="1"/>
</dbReference>
<dbReference type="CDD" id="cd02238">
    <property type="entry name" value="cupin_KdgF"/>
    <property type="match status" value="1"/>
</dbReference>
<accession>A0A212J7N1</accession>
<dbReference type="InterPro" id="IPR052535">
    <property type="entry name" value="Bacilysin_H2HPP_isomerase"/>
</dbReference>
<gene>
    <name evidence="2" type="ORF">KL86DYS1_11388</name>
</gene>
<dbReference type="InterPro" id="IPR014710">
    <property type="entry name" value="RmlC-like_jellyroll"/>
</dbReference>
<dbReference type="InterPro" id="IPR011051">
    <property type="entry name" value="RmlC_Cupin_sf"/>
</dbReference>
<protein>
    <recommendedName>
        <fullName evidence="1">Cupin type-2 domain-containing protein</fullName>
    </recommendedName>
</protein>
<evidence type="ECO:0000313" key="2">
    <source>
        <dbReference type="EMBL" id="SBV95428.1"/>
    </source>
</evidence>
<dbReference type="EMBL" id="FLUM01000001">
    <property type="protein sequence ID" value="SBV95428.1"/>
    <property type="molecule type" value="Genomic_DNA"/>
</dbReference>
<dbReference type="PANTHER" id="PTHR40112:SF1">
    <property type="entry name" value="H2HPP ISOMERASE"/>
    <property type="match status" value="1"/>
</dbReference>
<dbReference type="Gene3D" id="2.60.120.10">
    <property type="entry name" value="Jelly Rolls"/>
    <property type="match status" value="1"/>
</dbReference>
<dbReference type="Pfam" id="PF07883">
    <property type="entry name" value="Cupin_2"/>
    <property type="match status" value="1"/>
</dbReference>
<dbReference type="PANTHER" id="PTHR40112">
    <property type="entry name" value="H2HPP ISOMERASE"/>
    <property type="match status" value="1"/>
</dbReference>
<dbReference type="AlphaFoldDB" id="A0A212J7N1"/>